<dbReference type="Pfam" id="PF10016">
    <property type="entry name" value="DUF2259"/>
    <property type="match status" value="1"/>
</dbReference>
<dbReference type="EMBL" id="QGEG01000002">
    <property type="protein sequence ID" value="PWL38395.1"/>
    <property type="molecule type" value="Genomic_DNA"/>
</dbReference>
<reference evidence="1 2" key="1">
    <citation type="submission" date="2018-05" db="EMBL/GenBank/DDBJ databases">
        <title>Complete genome sequence of Flagellimonas aquimarina ECD12 isolated from seaweed Ecklonia cava.</title>
        <authorList>
            <person name="Choi S."/>
            <person name="Seong C."/>
        </authorList>
    </citation>
    <scope>NUCLEOTIDE SEQUENCE [LARGE SCALE GENOMIC DNA]</scope>
    <source>
        <strain evidence="1 2">ECD12</strain>
    </source>
</reference>
<comment type="caution">
    <text evidence="1">The sequence shown here is derived from an EMBL/GenBank/DDBJ whole genome shotgun (WGS) entry which is preliminary data.</text>
</comment>
<gene>
    <name evidence="1" type="ORF">DKG77_08980</name>
</gene>
<evidence type="ECO:0000313" key="2">
    <source>
        <dbReference type="Proteomes" id="UP000245762"/>
    </source>
</evidence>
<dbReference type="Proteomes" id="UP000245762">
    <property type="component" value="Unassembled WGS sequence"/>
</dbReference>
<organism evidence="1 2">
    <name type="scientific">Flagellimonas aquimarina</name>
    <dbReference type="NCBI Taxonomy" id="2201895"/>
    <lineage>
        <taxon>Bacteria</taxon>
        <taxon>Pseudomonadati</taxon>
        <taxon>Bacteroidota</taxon>
        <taxon>Flavobacteriia</taxon>
        <taxon>Flavobacteriales</taxon>
        <taxon>Flavobacteriaceae</taxon>
        <taxon>Flagellimonas</taxon>
    </lineage>
</organism>
<protein>
    <submittedName>
        <fullName evidence="1">Uncharacterized protein</fullName>
    </submittedName>
</protein>
<keyword evidence="2" id="KW-1185">Reference proteome</keyword>
<sequence>MQHCFNVLDIYSRCADKYKQHIEPKTETCMGSLRISSTSNQKSLVKNLIVLIEQGRQVPNKRSCNRFYILEQVDVGIGKAN</sequence>
<name>A0A316KZZ0_9FLAO</name>
<proteinExistence type="predicted"/>
<dbReference type="InterPro" id="IPR018725">
    <property type="entry name" value="DUF2259_secreted"/>
</dbReference>
<dbReference type="AlphaFoldDB" id="A0A316KZZ0"/>
<accession>A0A316KZZ0</accession>
<evidence type="ECO:0000313" key="1">
    <source>
        <dbReference type="EMBL" id="PWL38395.1"/>
    </source>
</evidence>